<dbReference type="NCBIfam" id="NF038175">
    <property type="entry name" value="IniB_NTERM"/>
    <property type="match status" value="1"/>
</dbReference>
<evidence type="ECO:0000313" key="2">
    <source>
        <dbReference type="EMBL" id="MFD1528200.1"/>
    </source>
</evidence>
<sequence length="283" mass="29879">MTTSTSLIEFLLNLLRDPEARDAFLEDGDGYLASCGIDHLSAADLHDSLLLLQDSQEASFDREYNTGGNSITVHTPPPAPVDHDDHEDAVQYLNNYITNNYVNDSDTIIDNSINQNIDTDGGDFDQDIDVDNTIATGDGAVAVGGDVEDSEIVTGDDNVVGDDNVTGDGNVVGDGNQAVTGDDNTTSFGSGDATSTSVGGDVNVSNGGAFSSGGDATGEYDVDDSFNETETTTTTNNEDSFNHDTDVDVDVNSHNDTETNTDIDSHDEIENHVASHNDADFHA</sequence>
<dbReference type="InterPro" id="IPR049709">
    <property type="entry name" value="IniB-like_N"/>
</dbReference>
<accession>A0ABW4FD94</accession>
<dbReference type="EMBL" id="JBHUCP010000001">
    <property type="protein sequence ID" value="MFD1528200.1"/>
    <property type="molecule type" value="Genomic_DNA"/>
</dbReference>
<dbReference type="RefSeq" id="WP_343972554.1">
    <property type="nucleotide sequence ID" value="NZ_BAAAJG010000003.1"/>
</dbReference>
<feature type="compositionally biased region" description="Low complexity" evidence="1">
    <location>
        <begin position="194"/>
        <end position="208"/>
    </location>
</feature>
<dbReference type="Proteomes" id="UP001597145">
    <property type="component" value="Unassembled WGS sequence"/>
</dbReference>
<feature type="region of interest" description="Disordered" evidence="1">
    <location>
        <begin position="157"/>
        <end position="269"/>
    </location>
</feature>
<feature type="compositionally biased region" description="Polar residues" evidence="1">
    <location>
        <begin position="177"/>
        <end position="193"/>
    </location>
</feature>
<organism evidence="2 3">
    <name type="scientific">Pseudonocardia aurantiaca</name>
    <dbReference type="NCBI Taxonomy" id="75290"/>
    <lineage>
        <taxon>Bacteria</taxon>
        <taxon>Bacillati</taxon>
        <taxon>Actinomycetota</taxon>
        <taxon>Actinomycetes</taxon>
        <taxon>Pseudonocardiales</taxon>
        <taxon>Pseudonocardiaceae</taxon>
        <taxon>Pseudonocardia</taxon>
    </lineage>
</organism>
<feature type="compositionally biased region" description="Low complexity" evidence="1">
    <location>
        <begin position="228"/>
        <end position="238"/>
    </location>
</feature>
<name>A0ABW4FD94_9PSEU</name>
<feature type="compositionally biased region" description="Acidic residues" evidence="1">
    <location>
        <begin position="218"/>
        <end position="227"/>
    </location>
</feature>
<reference evidence="3" key="1">
    <citation type="journal article" date="2019" name="Int. J. Syst. Evol. Microbiol.">
        <title>The Global Catalogue of Microorganisms (GCM) 10K type strain sequencing project: providing services to taxonomists for standard genome sequencing and annotation.</title>
        <authorList>
            <consortium name="The Broad Institute Genomics Platform"/>
            <consortium name="The Broad Institute Genome Sequencing Center for Infectious Disease"/>
            <person name="Wu L."/>
            <person name="Ma J."/>
        </authorList>
    </citation>
    <scope>NUCLEOTIDE SEQUENCE [LARGE SCALE GENOMIC DNA]</scope>
    <source>
        <strain evidence="3">JCM 12165</strain>
    </source>
</reference>
<gene>
    <name evidence="2" type="ORF">ACFSCY_01960</name>
</gene>
<feature type="compositionally biased region" description="Low complexity" evidence="1">
    <location>
        <begin position="157"/>
        <end position="176"/>
    </location>
</feature>
<comment type="caution">
    <text evidence="2">The sequence shown here is derived from an EMBL/GenBank/DDBJ whole genome shotgun (WGS) entry which is preliminary data.</text>
</comment>
<evidence type="ECO:0000313" key="3">
    <source>
        <dbReference type="Proteomes" id="UP001597145"/>
    </source>
</evidence>
<proteinExistence type="predicted"/>
<protein>
    <submittedName>
        <fullName evidence="2">IniB N-terminal domain-containing protein</fullName>
    </submittedName>
</protein>
<evidence type="ECO:0000256" key="1">
    <source>
        <dbReference type="SAM" id="MobiDB-lite"/>
    </source>
</evidence>
<keyword evidence="3" id="KW-1185">Reference proteome</keyword>
<feature type="compositionally biased region" description="Basic and acidic residues" evidence="1">
    <location>
        <begin position="240"/>
        <end position="269"/>
    </location>
</feature>